<evidence type="ECO:0000259" key="2">
    <source>
        <dbReference type="SMART" id="SM00256"/>
    </source>
</evidence>
<dbReference type="Pfam" id="PF00646">
    <property type="entry name" value="F-box"/>
    <property type="match status" value="2"/>
</dbReference>
<feature type="compositionally biased region" description="Acidic residues" evidence="1">
    <location>
        <begin position="825"/>
        <end position="866"/>
    </location>
</feature>
<evidence type="ECO:0000256" key="1">
    <source>
        <dbReference type="SAM" id="MobiDB-lite"/>
    </source>
</evidence>
<dbReference type="EMBL" id="JACXVP010000009">
    <property type="protein sequence ID" value="KAG5584119.1"/>
    <property type="molecule type" value="Genomic_DNA"/>
</dbReference>
<dbReference type="Pfam" id="PF03478">
    <property type="entry name" value="Beta-prop_KIB1-4"/>
    <property type="match status" value="6"/>
</dbReference>
<feature type="region of interest" description="Disordered" evidence="1">
    <location>
        <begin position="824"/>
        <end position="866"/>
    </location>
</feature>
<dbReference type="InterPro" id="IPR001810">
    <property type="entry name" value="F-box_dom"/>
</dbReference>
<dbReference type="SMART" id="SM00256">
    <property type="entry name" value="FBOX"/>
    <property type="match status" value="2"/>
</dbReference>
<dbReference type="PANTHER" id="PTHR40891">
    <property type="entry name" value="DUF295 DOMAIN-CONTAINING PROTEIN"/>
    <property type="match status" value="1"/>
</dbReference>
<accession>A0A9J5X8V9</accession>
<comment type="caution">
    <text evidence="3">The sequence shown here is derived from an EMBL/GenBank/DDBJ whole genome shotgun (WGS) entry which is preliminary data.</text>
</comment>
<evidence type="ECO:0000313" key="4">
    <source>
        <dbReference type="Proteomes" id="UP000824120"/>
    </source>
</evidence>
<name>A0A9J5X8V9_SOLCO</name>
<reference evidence="3 4" key="1">
    <citation type="submission" date="2020-09" db="EMBL/GenBank/DDBJ databases">
        <title>De no assembly of potato wild relative species, Solanum commersonii.</title>
        <authorList>
            <person name="Cho K."/>
        </authorList>
    </citation>
    <scope>NUCLEOTIDE SEQUENCE [LARGE SCALE GENOMIC DNA]</scope>
    <source>
        <strain evidence="3">LZ3.2</strain>
        <tissue evidence="3">Leaf</tissue>
    </source>
</reference>
<protein>
    <recommendedName>
        <fullName evidence="2">F-box domain-containing protein</fullName>
    </recommendedName>
</protein>
<evidence type="ECO:0000313" key="3">
    <source>
        <dbReference type="EMBL" id="KAG5584119.1"/>
    </source>
</evidence>
<gene>
    <name evidence="3" type="ORF">H5410_044553</name>
</gene>
<dbReference type="OrthoDB" id="818086at2759"/>
<feature type="domain" description="F-box" evidence="2">
    <location>
        <begin position="1181"/>
        <end position="1221"/>
    </location>
</feature>
<proteinExistence type="predicted"/>
<organism evidence="3 4">
    <name type="scientific">Solanum commersonii</name>
    <name type="common">Commerson's wild potato</name>
    <name type="synonym">Commerson's nightshade</name>
    <dbReference type="NCBI Taxonomy" id="4109"/>
    <lineage>
        <taxon>Eukaryota</taxon>
        <taxon>Viridiplantae</taxon>
        <taxon>Streptophyta</taxon>
        <taxon>Embryophyta</taxon>
        <taxon>Tracheophyta</taxon>
        <taxon>Spermatophyta</taxon>
        <taxon>Magnoliopsida</taxon>
        <taxon>eudicotyledons</taxon>
        <taxon>Gunneridae</taxon>
        <taxon>Pentapetalae</taxon>
        <taxon>asterids</taxon>
        <taxon>lamiids</taxon>
        <taxon>Solanales</taxon>
        <taxon>Solanaceae</taxon>
        <taxon>Solanoideae</taxon>
        <taxon>Solaneae</taxon>
        <taxon>Solanum</taxon>
    </lineage>
</organism>
<feature type="region of interest" description="Disordered" evidence="1">
    <location>
        <begin position="120"/>
        <end position="171"/>
    </location>
</feature>
<dbReference type="InterPro" id="IPR005174">
    <property type="entry name" value="KIB1-4_b-propeller"/>
</dbReference>
<feature type="domain" description="F-box" evidence="2">
    <location>
        <begin position="366"/>
        <end position="406"/>
    </location>
</feature>
<dbReference type="Proteomes" id="UP000824120">
    <property type="component" value="Chromosome 9"/>
</dbReference>
<sequence length="1394" mass="160297">MELEENNNAQPPYSAQHPWLLICHGDVMQKQTFFSVSENRYYMKSISELKEKTLSAYADEWLVLQSINSNDCYLWNLISNEKIQLPPLPAKCDILKCLLSAPPHDPECQVIFQIETTLDDDDTNEDEDEHENSDEDGDADSINEDENNDEDEDEDEDENSDGDEDSNEGEDENLLTFYFCKPGYNEEFHKQNVQSIIGYSRLGVWTVFKKKIYILIGMQKILTCLDLDNDSGRITATPMANESPDLSKSYHPFYKDYLIQSSSNDMLLYVHLIGNGREFGMPYHFQVFQFDFIRGRWIKAESIGEIAIFISFPVKTGTACSTKDTNLNKECIYFTYDRYLYIYNWITHSISLSLPCPHDALWSDCIPSDILGLISSRLVAAEYFVFRAVCKKWRYTPVTPPHCPAQLEKSPCLITLRGDTGIVDFFHPVYNVMTTTSIPIPKLMDSRIRSSKGNWLLISNGSRGMFFFNPISNDIIELPDLQEEYENICASWTFSCPPDSSSSACFVVGFDYLGNPPDVCIIKVGETNWMFHNLNNPADRYKCFYLSGCNSPIFFKNNIVYVLGDKGNLGILTINENSIPSWKFYGKSFLRKRLNSIQYIYTAEDVDNEGMLAVFLSHHEGKVEVWRYKMNGEVLEREKITSLDNKTLFVSLEGSCLKTCAAQGLENKIYFSMFHNKKGVFYCLANHKYYSFDYLGIKAYSSPNIFNLMELEENNNAQPPYSAQHPWLLICHGDVMQKQTFFSVSENRYYMKSISELKEKTLSAYADEWLVLQSINSNDCYLWNLISNEKIQLPPLPAKCDILKCLLSAPPHDPECQVIFQIETTLDDDDTNEDEDENSDGDGDEDSNEDEDVNSDGDENDDDDEDENENLLTFYFCKPGYNEEFHKQDVQSIIGDSRLGIWTVFKKKIYILIGMQDILICLDLDNDSGRITATPMAKESPDLSRKYSDHPWYNDYIIQSSSKDMLLYVHLISNGRKYGMPYHFRVLQFDFVRKRWMKVESIGEIAIFISSHMHAGTTCSTKGTNLNKESIYFTYGRYFYVYDLITHSISLSLPCPHVSKTKGHHMHWLTLNEFIVLVATKQTQLLQLKFGAQLCKDNGLDYYNMEMDSLVVANMLINGDTTNMKLKTLMPDIIQFNYGTSVNRRIKEVKGLIQLDKWQFPSIRRRYEKCNFFNALWSDCIPSDILGLISSRLVAAEYFIFRTVCKRWRYAPVTPPHCPAQPEKSPCLITFRGDIEIVEFFHPVYNVMTTTSIPFPKLMDSRIRSSKGNWLLISNGSRGIFFFNPISNDIIELPDLLEEYENICPSWTFSCPPDSSSACFVVGFDYLGNPPDVYIIKVGETNWTYHNLNDPADRYKCFHLTGCNSPIFFKNNIVYVLGDKGNLGILTINENSIQ</sequence>
<dbReference type="PANTHER" id="PTHR40891:SF1">
    <property type="entry name" value="DUF295 DOMAIN-CONTAINING PROTEIN"/>
    <property type="match status" value="1"/>
</dbReference>
<keyword evidence="4" id="KW-1185">Reference proteome</keyword>